<organism evidence="2 3">
    <name type="scientific">Rhizopus delemar</name>
    <dbReference type="NCBI Taxonomy" id="936053"/>
    <lineage>
        <taxon>Eukaryota</taxon>
        <taxon>Fungi</taxon>
        <taxon>Fungi incertae sedis</taxon>
        <taxon>Mucoromycota</taxon>
        <taxon>Mucoromycotina</taxon>
        <taxon>Mucoromycetes</taxon>
        <taxon>Mucorales</taxon>
        <taxon>Mucorineae</taxon>
        <taxon>Rhizopodaceae</taxon>
        <taxon>Rhizopus</taxon>
    </lineage>
</organism>
<feature type="region of interest" description="Disordered" evidence="1">
    <location>
        <begin position="166"/>
        <end position="189"/>
    </location>
</feature>
<feature type="compositionally biased region" description="Low complexity" evidence="1">
    <location>
        <begin position="236"/>
        <end position="263"/>
    </location>
</feature>
<feature type="compositionally biased region" description="Basic and acidic residues" evidence="1">
    <location>
        <begin position="216"/>
        <end position="229"/>
    </location>
</feature>
<feature type="compositionally biased region" description="Basic and acidic residues" evidence="1">
    <location>
        <begin position="290"/>
        <end position="308"/>
    </location>
</feature>
<evidence type="ECO:0000313" key="3">
    <source>
        <dbReference type="Proteomes" id="UP000740926"/>
    </source>
</evidence>
<keyword evidence="3" id="KW-1185">Reference proteome</keyword>
<sequence length="320" mass="35588">MPVSGFDRAAQWIVHLQAQHMVVQRGTDLHFATAGAAGDAVLDRVFHQQLQRHRRQLCLRGIGINLLPHLQALFEVDRLDRQIVIHHRQFLGQRDLLVAVVRQRLAQGARQAGDHVACALGIFQDQRTQVDQRIEHEMRIEPRAQCIALQRAAFGFRAQAGPLRATPRAQAGPAGPAGGPQRQHHRRGVPVEQQRLGAEVGHLATGIHPSQCQRRVQGDDHQRLRQRSAERHRHGQPQQQPGGTARPPAGAQGQRTNATAAAEQADRQADRDQHARASGVGQIGMPQPEAGDRVECPHQRIEQPEAYRRRGVRHVHSEAC</sequence>
<dbReference type="AlphaFoldDB" id="A0A9P6YCT9"/>
<name>A0A9P6YCT9_9FUNG</name>
<feature type="compositionally biased region" description="Basic and acidic residues" evidence="1">
    <location>
        <begin position="264"/>
        <end position="275"/>
    </location>
</feature>
<comment type="caution">
    <text evidence="2">The sequence shown here is derived from an EMBL/GenBank/DDBJ whole genome shotgun (WGS) entry which is preliminary data.</text>
</comment>
<reference evidence="2 3" key="1">
    <citation type="journal article" date="2020" name="Microb. Genom.">
        <title>Genetic diversity of clinical and environmental Mucorales isolates obtained from an investigation of mucormycosis cases among solid organ transplant recipients.</title>
        <authorList>
            <person name="Nguyen M.H."/>
            <person name="Kaul D."/>
            <person name="Muto C."/>
            <person name="Cheng S.J."/>
            <person name="Richter R.A."/>
            <person name="Bruno V.M."/>
            <person name="Liu G."/>
            <person name="Beyhan S."/>
            <person name="Sundermann A.J."/>
            <person name="Mounaud S."/>
            <person name="Pasculle A.W."/>
            <person name="Nierman W.C."/>
            <person name="Driscoll E."/>
            <person name="Cumbie R."/>
            <person name="Clancy C.J."/>
            <person name="Dupont C.L."/>
        </authorList>
    </citation>
    <scope>NUCLEOTIDE SEQUENCE [LARGE SCALE GENOMIC DNA]</scope>
    <source>
        <strain evidence="2 3">GL24</strain>
    </source>
</reference>
<dbReference type="Proteomes" id="UP000740926">
    <property type="component" value="Unassembled WGS sequence"/>
</dbReference>
<feature type="region of interest" description="Disordered" evidence="1">
    <location>
        <begin position="206"/>
        <end position="320"/>
    </location>
</feature>
<accession>A0A9P6YCT9</accession>
<proteinExistence type="predicted"/>
<protein>
    <submittedName>
        <fullName evidence="2">Uncharacterized protein</fullName>
    </submittedName>
</protein>
<evidence type="ECO:0000313" key="2">
    <source>
        <dbReference type="EMBL" id="KAG1545161.1"/>
    </source>
</evidence>
<dbReference type="EMBL" id="JAANIU010005832">
    <property type="protein sequence ID" value="KAG1545161.1"/>
    <property type="molecule type" value="Genomic_DNA"/>
</dbReference>
<evidence type="ECO:0000256" key="1">
    <source>
        <dbReference type="SAM" id="MobiDB-lite"/>
    </source>
</evidence>
<gene>
    <name evidence="2" type="ORF">G6F50_013781</name>
</gene>